<dbReference type="GO" id="GO:0005770">
    <property type="term" value="C:late endosome"/>
    <property type="evidence" value="ECO:0007669"/>
    <property type="project" value="TreeGrafter"/>
</dbReference>
<evidence type="ECO:0000256" key="1">
    <source>
        <dbReference type="SAM" id="MobiDB-lite"/>
    </source>
</evidence>
<feature type="region of interest" description="Disordered" evidence="1">
    <location>
        <begin position="57"/>
        <end position="96"/>
    </location>
</feature>
<comment type="caution">
    <text evidence="2">The sequence shown here is derived from an EMBL/GenBank/DDBJ whole genome shotgun (WGS) entry which is preliminary data.</text>
</comment>
<dbReference type="GO" id="GO:0030897">
    <property type="term" value="C:HOPS complex"/>
    <property type="evidence" value="ECO:0007669"/>
    <property type="project" value="TreeGrafter"/>
</dbReference>
<dbReference type="Proteomes" id="UP001057455">
    <property type="component" value="Unassembled WGS sequence"/>
</dbReference>
<dbReference type="PANTHER" id="PTHR12616:SF8">
    <property type="entry name" value="VACUOLAR PROTEIN SORTING-ASSOCIATED PROTEIN 8 HOMOLOG"/>
    <property type="match status" value="1"/>
</dbReference>
<dbReference type="GO" id="GO:0034058">
    <property type="term" value="P:endosomal vesicle fusion"/>
    <property type="evidence" value="ECO:0007669"/>
    <property type="project" value="TreeGrafter"/>
</dbReference>
<keyword evidence="3" id="KW-1185">Reference proteome</keyword>
<evidence type="ECO:0000313" key="3">
    <source>
        <dbReference type="Proteomes" id="UP001057455"/>
    </source>
</evidence>
<dbReference type="Gene3D" id="2.130.10.10">
    <property type="entry name" value="YVTN repeat-like/Quinoprotein amine dehydrogenase"/>
    <property type="match status" value="1"/>
</dbReference>
<protein>
    <submittedName>
        <fullName evidence="2">Vacuolar sorting-associated protein 8, putative</fullName>
    </submittedName>
</protein>
<gene>
    <name evidence="2" type="ORF">BaOVIS_010960</name>
</gene>
<feature type="region of interest" description="Disordered" evidence="1">
    <location>
        <begin position="208"/>
        <end position="230"/>
    </location>
</feature>
<feature type="compositionally biased region" description="Acidic residues" evidence="1">
    <location>
        <begin position="217"/>
        <end position="230"/>
    </location>
</feature>
<dbReference type="GO" id="GO:0006623">
    <property type="term" value="P:protein targeting to vacuole"/>
    <property type="evidence" value="ECO:0007669"/>
    <property type="project" value="InterPro"/>
</dbReference>
<dbReference type="OrthoDB" id="289913at2759"/>
<dbReference type="EMBL" id="BLIY01000007">
    <property type="protein sequence ID" value="GFE53692.1"/>
    <property type="molecule type" value="Genomic_DNA"/>
</dbReference>
<dbReference type="InterPro" id="IPR036322">
    <property type="entry name" value="WD40_repeat_dom_sf"/>
</dbReference>
<name>A0A9W5T9C4_BABOV</name>
<organism evidence="2 3">
    <name type="scientific">Babesia ovis</name>
    <dbReference type="NCBI Taxonomy" id="5869"/>
    <lineage>
        <taxon>Eukaryota</taxon>
        <taxon>Sar</taxon>
        <taxon>Alveolata</taxon>
        <taxon>Apicomplexa</taxon>
        <taxon>Aconoidasida</taxon>
        <taxon>Piroplasmida</taxon>
        <taxon>Babesiidae</taxon>
        <taxon>Babesia</taxon>
    </lineage>
</organism>
<dbReference type="InterPro" id="IPR015943">
    <property type="entry name" value="WD40/YVTN_repeat-like_dom_sf"/>
</dbReference>
<accession>A0A9W5T9C4</accession>
<reference evidence="2" key="1">
    <citation type="submission" date="2019-12" db="EMBL/GenBank/DDBJ databases">
        <title>Genome sequence of Babesia ovis.</title>
        <authorList>
            <person name="Yamagishi J."/>
            <person name="Sevinc F."/>
            <person name="Xuan X."/>
        </authorList>
    </citation>
    <scope>NUCLEOTIDE SEQUENCE</scope>
    <source>
        <strain evidence="2">Selcuk</strain>
    </source>
</reference>
<sequence length="1854" mass="206408">MSYNSLEELLCATDLSDDSDGEPSDSSCATLPLRGQDKVDYAEVFNEILQDADCSSPLESAGEISPHTPFRGTKAHISNENSQSTGQDSANKLGPTRITSFSRSSSICTNGTLTLSTPQRRLDNCNETQENEETDSFRRATAFAADVLSTYDAIPKGCQCRVKYSTAIGRLVNTPASLLSLLRPVVRRELDTEDNAHKLAYFQRLRRPPSDSASVDSDPDVDSERDEESDSINILDPSRLCLDSLGLSYKPIEAPKKSDQLIRCRHNISAALEKLRLFNDDFIPIDATRINGISSPSDKKLVPSCVATSNNLLVVGTTNGSLLVCDISNHNTKRHFKSNDDDPNQSDVKASKGLVWQEVDCQDDVSVTCVDVLPETNWICVGYGNGMVKLLRLNKDAVQSKASDIVNTDAPEGAASNEAGTQGRGFGIMADAVSSAFGNFRKSGPHVICSSKPFDDAITACRFTVGESHDEILCANSSTVSILSYVKTVLSHNLTVKSLEQFSDKLLDNDDVVDVACLSSNPQSKYITGVTVSGLVALATIKRCVVIATRPELSVLFRVPFTDHAKDTDGSGYAIPSITWMVLNNSGDIMPVFLIVLGSRISFTLCNLATAKRGGPPVTCTHLGFIKFDTVIRNVHTISRDMLAVMDLNNVIHILQVNVFHNVMYYDIVRSIDLGTNNMADLWKDMVNIGPTISVHVRTVKMMANSYKKFSALVSEIFHNKRNETFFDLRVVSFYILTSKGIWTSEIHSWIKSIGDLTATKHFGEAFAISYALNNSMLPGLLDYTAYIDNIQKLIVYVLHQSCAHIIRLSKLIDSESMTVMDEDSNDGWTDRVKDDISSQIDHLCCSMFDICLRLNLYDCMNDLIHRCFATVGMQHVFVKYVLLNYHNNRMDLVRLKPVVFESILDFYDRLLDTIQTDYLSGCEQVQDLLLILRDEVEHRHKGMCPETETIETIAMNERALVYEILCNHIAKLYVFCSRNDIAFNKERAVCILSKHSLWQVFVYCPELIGDDISVAIEILYSETSNRIDGVRKTLSPSAVATGNFIWENTEGLYVARVLYSILNSLLTFDNCGLPPESAVTNFCKVLGYLTSSSTYKPAFPLTCEMQYARSKLMYDEETIDFDNMERLSFETTCDTDWVSPSLQMLMSFSPRLLFTCFANLLMAPNSTFETNTELLGSKIDIFNFVINTLIGCLNTFEGSQSTFTIRCMLSMLILGVSSFSDSFYLSMRTQVVAIYTLLTEVCDANYDPFLEPGEVSTKELVLPDGSFNNAYFLHTFCKKSDQLFDNVRQFNITAATTRNLLKLHIRRSLCAIYRKFDCQPNWTQNTHFGNIKRLCAGVLPLICDFETRVFLCEVTGDYGGAIKAWEAAGGTKVFSYIQQYIDCIKSGIVQADCSVRELLLLDPSVQKDFVVTLMDALPHLIKVDLKSATALLVEIFSLSNLASLFKETALQSSQDIVLSALKDTPELQLMVLNALLGASKQATGTGMDSGSGDYFKQYLRLLCKDDPKSVCPFLKRQQKLDIGECLAICTEAKIHDAVSYLLMRAGDFSASARWLVDAMYAVGDDIDWCHRLVHDASTLCIKFADFTSHDNLELLWFGILKYLVEHDPMGERFGTLIEEVFNNGIYKFTRLTNALFELKKYDSANVNTFKGPLRRLLCDLEFQIFVSNASSSMSTTVLRDEFRRSLGHNKQGVVITSSTEDSPKSHAICGVCRRSIWALVPSDDAFVRDASYTNAGRNMSQSTVNLSPLERQLGVIVSLVQPLEKQSTESSIHISDLYSDRLSTLVTKKTSGGVGRPNWSCFTSELFSQLALGMKKHTKDALHSNKSVHVFWCGHMFHTACAPNQCPTCGLGD</sequence>
<dbReference type="SUPFAM" id="SSF50978">
    <property type="entry name" value="WD40 repeat-like"/>
    <property type="match status" value="1"/>
</dbReference>
<proteinExistence type="predicted"/>
<dbReference type="InterPro" id="IPR045111">
    <property type="entry name" value="Vps41/Vps8"/>
</dbReference>
<evidence type="ECO:0000313" key="2">
    <source>
        <dbReference type="EMBL" id="GFE53692.1"/>
    </source>
</evidence>
<dbReference type="Pfam" id="PF23410">
    <property type="entry name" value="Beta-prop_VPS8"/>
    <property type="match status" value="1"/>
</dbReference>
<feature type="compositionally biased region" description="Polar residues" evidence="1">
    <location>
        <begin position="76"/>
        <end position="90"/>
    </location>
</feature>
<dbReference type="PANTHER" id="PTHR12616">
    <property type="entry name" value="VACUOLAR PROTEIN SORTING VPS41"/>
    <property type="match status" value="1"/>
</dbReference>